<dbReference type="GeneID" id="90952539"/>
<sequence>MVKSWWNRYVIVSITVFIFTPLPSLFKLYDPLECCQISDLGSRTWVFFMSHINAYLVVGWFYTLRVQRREQSTLLERPTEQAYVGYVMLSDTEG</sequence>
<feature type="transmembrane region" description="Helical" evidence="1">
    <location>
        <begin position="46"/>
        <end position="64"/>
    </location>
</feature>
<proteinExistence type="predicted"/>
<evidence type="ECO:0000313" key="3">
    <source>
        <dbReference type="Proteomes" id="UP000595662"/>
    </source>
</evidence>
<feature type="transmembrane region" description="Helical" evidence="1">
    <location>
        <begin position="9"/>
        <end position="26"/>
    </location>
</feature>
<organism evidence="2 3">
    <name type="scientific">Penicillium digitatum</name>
    <name type="common">Green mold</name>
    <dbReference type="NCBI Taxonomy" id="36651"/>
    <lineage>
        <taxon>Eukaryota</taxon>
        <taxon>Fungi</taxon>
        <taxon>Dikarya</taxon>
        <taxon>Ascomycota</taxon>
        <taxon>Pezizomycotina</taxon>
        <taxon>Eurotiomycetes</taxon>
        <taxon>Eurotiomycetidae</taxon>
        <taxon>Eurotiales</taxon>
        <taxon>Aspergillaceae</taxon>
        <taxon>Penicillium</taxon>
    </lineage>
</organism>
<dbReference type="Proteomes" id="UP000595662">
    <property type="component" value="Chromosome 1"/>
</dbReference>
<protein>
    <submittedName>
        <fullName evidence="2">Uncharacterized protein</fullName>
    </submittedName>
</protein>
<dbReference type="AlphaFoldDB" id="A0A7T6XGW8"/>
<keyword evidence="1" id="KW-0472">Membrane</keyword>
<accession>A0A7T6XGW8</accession>
<dbReference type="RefSeq" id="XP_065955977.1">
    <property type="nucleotide sequence ID" value="XM_066100577.1"/>
</dbReference>
<reference evidence="2 3" key="1">
    <citation type="submission" date="2020-08" db="EMBL/GenBank/DDBJ databases">
        <title>The completed genome sequence of the pathogenic ascomycete fungus Penicillium digitatum.</title>
        <authorList>
            <person name="Wang M."/>
        </authorList>
    </citation>
    <scope>NUCLEOTIDE SEQUENCE [LARGE SCALE GENOMIC DNA]</scope>
    <source>
        <strain evidence="2 3">PdW03</strain>
    </source>
</reference>
<evidence type="ECO:0000256" key="1">
    <source>
        <dbReference type="SAM" id="Phobius"/>
    </source>
</evidence>
<dbReference type="EMBL" id="CP060774">
    <property type="protein sequence ID" value="QQK40877.1"/>
    <property type="molecule type" value="Genomic_DNA"/>
</dbReference>
<name>A0A7T6XGW8_PENDI</name>
<keyword evidence="1" id="KW-1133">Transmembrane helix</keyword>
<evidence type="ECO:0000313" key="2">
    <source>
        <dbReference type="EMBL" id="QQK40877.1"/>
    </source>
</evidence>
<gene>
    <name evidence="2" type="ORF">Pdw03_3731</name>
</gene>
<keyword evidence="1" id="KW-0812">Transmembrane</keyword>